<dbReference type="InterPro" id="IPR007461">
    <property type="entry name" value="Ysc84_actin-binding"/>
</dbReference>
<proteinExistence type="predicted"/>
<dbReference type="STRING" id="1453999.AW06_001708"/>
<evidence type="ECO:0000313" key="2">
    <source>
        <dbReference type="EMBL" id="KFB77157.1"/>
    </source>
</evidence>
<gene>
    <name evidence="2" type="ORF">AW06_001708</name>
</gene>
<organism evidence="2 3">
    <name type="scientific">Candidatus Accumulibacter cognatus</name>
    <dbReference type="NCBI Taxonomy" id="2954383"/>
    <lineage>
        <taxon>Bacteria</taxon>
        <taxon>Pseudomonadati</taxon>
        <taxon>Pseudomonadota</taxon>
        <taxon>Betaproteobacteria</taxon>
        <taxon>Candidatus Accumulibacter</taxon>
    </lineage>
</organism>
<dbReference type="EMBL" id="JDST02000032">
    <property type="protein sequence ID" value="KFB77157.1"/>
    <property type="molecule type" value="Genomic_DNA"/>
</dbReference>
<protein>
    <recommendedName>
        <fullName evidence="1">Ysc84 actin-binding domain-containing protein</fullName>
    </recommendedName>
</protein>
<evidence type="ECO:0000313" key="3">
    <source>
        <dbReference type="Proteomes" id="UP000021315"/>
    </source>
</evidence>
<dbReference type="CDD" id="cd11524">
    <property type="entry name" value="SYLF"/>
    <property type="match status" value="1"/>
</dbReference>
<sequence>MGSPSSILKGSTMYANPVRSICMVLAMLLSAFIVAPAVADSTTELDRASRAALNRLLAKVPAARTLNAKASAVLVFPSITKAGLVVGGQYGEGVLWRDGKAVGRYSTAGASYGLQAGAQKYGYAMFFMNEKALQALDANEGFEVGIGPSIVIIDEGMGQSHTTTTMQDDIYAFIFGQKGLMAGIGLQGNKISKLNP</sequence>
<feature type="domain" description="Ysc84 actin-binding" evidence="1">
    <location>
        <begin position="109"/>
        <end position="192"/>
    </location>
</feature>
<dbReference type="Proteomes" id="UP000021315">
    <property type="component" value="Unassembled WGS sequence"/>
</dbReference>
<dbReference type="Pfam" id="PF04366">
    <property type="entry name" value="Ysc84"/>
    <property type="match status" value="1"/>
</dbReference>
<reference evidence="2" key="1">
    <citation type="submission" date="2014-02" db="EMBL/GenBank/DDBJ databases">
        <title>Expanding our view of genomic diversity in Candidatus Accumulibacter clades.</title>
        <authorList>
            <person name="Skennerton C.T."/>
            <person name="Barr J.J."/>
            <person name="Slater F.R."/>
            <person name="Bond P.L."/>
            <person name="Tyson G.W."/>
        </authorList>
    </citation>
    <scope>NUCLEOTIDE SEQUENCE [LARGE SCALE GENOMIC DNA]</scope>
</reference>
<keyword evidence="3" id="KW-1185">Reference proteome</keyword>
<name>A0A080M7B5_9PROT</name>
<evidence type="ECO:0000259" key="1">
    <source>
        <dbReference type="Pfam" id="PF04366"/>
    </source>
</evidence>
<dbReference type="AlphaFoldDB" id="A0A080M7B5"/>
<accession>A0A080M7B5</accession>
<comment type="caution">
    <text evidence="2">The sequence shown here is derived from an EMBL/GenBank/DDBJ whole genome shotgun (WGS) entry which is preliminary data.</text>
</comment>